<sequence>MTLPLKDASDASVSLDFDSSAPLADRAGLASLARAFHTGGYVILRGFASEAQCADLEAVTREHLAAAVPPVEFEADLGYPGAPATRESAGGATVRRLRQAYGRHEAYRRWAADPRIVATVEALLGEPARLTLAHHNSVMTKHPFYGSQTGWHRDTRYWSFTSPELVTVWLALGDEDERNGVLRVIPGSHKAKLEPAQLDPAEFLVEAHPASQQLLRGTVPLALHRGDVLIFDSRLFHSAGRNESNAVKLSIAFAYFGASNRPVAGSRSAEFGSVELPPAPY</sequence>
<evidence type="ECO:0000313" key="1">
    <source>
        <dbReference type="EMBL" id="PWK31342.1"/>
    </source>
</evidence>
<dbReference type="InterPro" id="IPR008775">
    <property type="entry name" value="Phytyl_CoA_dOase-like"/>
</dbReference>
<reference evidence="1 2" key="1">
    <citation type="submission" date="2018-05" db="EMBL/GenBank/DDBJ databases">
        <title>Genomic Encyclopedia of Type Strains, Phase IV (KMG-V): Genome sequencing to study the core and pangenomes of soil and plant-associated prokaryotes.</title>
        <authorList>
            <person name="Whitman W."/>
        </authorList>
    </citation>
    <scope>NUCLEOTIDE SEQUENCE [LARGE SCALE GENOMIC DNA]</scope>
    <source>
        <strain evidence="1 2">SLV-132</strain>
    </source>
</reference>
<dbReference type="GO" id="GO:0005506">
    <property type="term" value="F:iron ion binding"/>
    <property type="evidence" value="ECO:0007669"/>
    <property type="project" value="UniProtKB-ARBA"/>
</dbReference>
<dbReference type="GO" id="GO:0016706">
    <property type="term" value="F:2-oxoglutarate-dependent dioxygenase activity"/>
    <property type="evidence" value="ECO:0007669"/>
    <property type="project" value="UniProtKB-ARBA"/>
</dbReference>
<accession>A0A316EHE1</accession>
<dbReference type="SUPFAM" id="SSF51197">
    <property type="entry name" value="Clavaminate synthase-like"/>
    <property type="match status" value="1"/>
</dbReference>
<dbReference type="EMBL" id="QGGT01000010">
    <property type="protein sequence ID" value="PWK31342.1"/>
    <property type="molecule type" value="Genomic_DNA"/>
</dbReference>
<name>A0A316EHE1_9BURK</name>
<organism evidence="1 2">
    <name type="scientific">Cupriavidus plantarum</name>
    <dbReference type="NCBI Taxonomy" id="942865"/>
    <lineage>
        <taxon>Bacteria</taxon>
        <taxon>Pseudomonadati</taxon>
        <taxon>Pseudomonadota</taxon>
        <taxon>Betaproteobacteria</taxon>
        <taxon>Burkholderiales</taxon>
        <taxon>Burkholderiaceae</taxon>
        <taxon>Cupriavidus</taxon>
    </lineage>
</organism>
<dbReference type="PANTHER" id="PTHR20883:SF51">
    <property type="entry name" value="PHYTANOYL-COA HYDROXYLASE"/>
    <property type="match status" value="1"/>
</dbReference>
<proteinExistence type="predicted"/>
<keyword evidence="2" id="KW-1185">Reference proteome</keyword>
<dbReference type="Pfam" id="PF05721">
    <property type="entry name" value="PhyH"/>
    <property type="match status" value="1"/>
</dbReference>
<protein>
    <submittedName>
        <fullName evidence="1">Phytanoyl-CoA hydroxylase</fullName>
    </submittedName>
</protein>
<dbReference type="AlphaFoldDB" id="A0A316EHE1"/>
<comment type="caution">
    <text evidence="1">The sequence shown here is derived from an EMBL/GenBank/DDBJ whole genome shotgun (WGS) entry which is preliminary data.</text>
</comment>
<evidence type="ECO:0000313" key="2">
    <source>
        <dbReference type="Proteomes" id="UP000245754"/>
    </source>
</evidence>
<gene>
    <name evidence="1" type="ORF">C7419_11080</name>
</gene>
<dbReference type="Proteomes" id="UP000245754">
    <property type="component" value="Unassembled WGS sequence"/>
</dbReference>
<dbReference type="RefSeq" id="WP_109585545.1">
    <property type="nucleotide sequence ID" value="NZ_JBEFLL010000025.1"/>
</dbReference>
<dbReference type="Gene3D" id="2.60.120.620">
    <property type="entry name" value="q2cbj1_9rhob like domain"/>
    <property type="match status" value="1"/>
</dbReference>
<dbReference type="PANTHER" id="PTHR20883">
    <property type="entry name" value="PHYTANOYL-COA DIOXYGENASE DOMAIN CONTAINING 1"/>
    <property type="match status" value="1"/>
</dbReference>